<evidence type="ECO:0000313" key="3">
    <source>
        <dbReference type="Proteomes" id="UP000650582"/>
    </source>
</evidence>
<gene>
    <name evidence="2" type="ORF">RHS04_08770</name>
</gene>
<proteinExistence type="predicted"/>
<evidence type="ECO:0000256" key="1">
    <source>
        <dbReference type="SAM" id="SignalP"/>
    </source>
</evidence>
<comment type="caution">
    <text evidence="2">The sequence shown here is derived from an EMBL/GenBank/DDBJ whole genome shotgun (WGS) entry which is preliminary data.</text>
</comment>
<dbReference type="Proteomes" id="UP000650582">
    <property type="component" value="Unassembled WGS sequence"/>
</dbReference>
<protein>
    <submittedName>
        <fullName evidence="2">Uncharacterized protein</fullName>
    </submittedName>
</protein>
<sequence>MRNFFALVTGFVLLMPAIIASPVSFTGGKGSGDGNSRVAEASASVVVAMNADLEVTAPLGLSILTTASRFQLAASASLAIPAIRSILGTQAIPTNPTNPSILNILSTPVTLVIPVIQAIPNILAIPETRRPQKIEVSYGQVPSVRKRHYLPKVTLFIVPWEPQELQISALQELSVIEWDWTAVRL</sequence>
<evidence type="ECO:0000313" key="2">
    <source>
        <dbReference type="EMBL" id="KAF8669613.1"/>
    </source>
</evidence>
<dbReference type="AlphaFoldDB" id="A0A8H7H2C1"/>
<feature type="signal peptide" evidence="1">
    <location>
        <begin position="1"/>
        <end position="20"/>
    </location>
</feature>
<reference evidence="2" key="1">
    <citation type="submission" date="2020-09" db="EMBL/GenBank/DDBJ databases">
        <title>Comparative genome analyses of four rice-infecting Rhizoctonia solani isolates reveal extensive enrichment of homogalacturonan modification genes.</title>
        <authorList>
            <person name="Lee D.-Y."/>
            <person name="Jeon J."/>
            <person name="Kim K.-T."/>
            <person name="Cheong K."/>
            <person name="Song H."/>
            <person name="Choi G."/>
            <person name="Ko J."/>
            <person name="Opiyo S.O."/>
            <person name="Zuo S."/>
            <person name="Madhav S."/>
            <person name="Lee Y.-H."/>
            <person name="Wang G.-L."/>
        </authorList>
    </citation>
    <scope>NUCLEOTIDE SEQUENCE</scope>
    <source>
        <strain evidence="2">AG1-IA YN-7</strain>
    </source>
</reference>
<name>A0A8H7H2C1_9AGAM</name>
<dbReference type="EMBL" id="JACYCC010000289">
    <property type="protein sequence ID" value="KAF8669613.1"/>
    <property type="molecule type" value="Genomic_DNA"/>
</dbReference>
<accession>A0A8H7H2C1</accession>
<keyword evidence="1" id="KW-0732">Signal</keyword>
<organism evidence="2 3">
    <name type="scientific">Rhizoctonia solani</name>
    <dbReference type="NCBI Taxonomy" id="456999"/>
    <lineage>
        <taxon>Eukaryota</taxon>
        <taxon>Fungi</taxon>
        <taxon>Dikarya</taxon>
        <taxon>Basidiomycota</taxon>
        <taxon>Agaricomycotina</taxon>
        <taxon>Agaricomycetes</taxon>
        <taxon>Cantharellales</taxon>
        <taxon>Ceratobasidiaceae</taxon>
        <taxon>Rhizoctonia</taxon>
    </lineage>
</organism>
<feature type="chain" id="PRO_5034503835" evidence="1">
    <location>
        <begin position="21"/>
        <end position="185"/>
    </location>
</feature>